<dbReference type="EnsemblPlants" id="KQL24963">
    <property type="protein sequence ID" value="KQL24963"/>
    <property type="gene ID" value="SETIT_033168mg"/>
</dbReference>
<keyword evidence="4" id="KW-1185">Reference proteome</keyword>
<sequence length="545" mass="59419">MAVGVASPAVGHAAGDDAGQATSGVAGDDQPIPAEGVRELELEGKGAEPSEGVPVAIAVEGKVEENVSAAAAEAEDEGGDAGDEEEEGEKLLGCYSSTQSILLVGDGDFSFSLALATAFRSGTNIVTTSLDTYGSSTSIDCFCLLSRRVKLYLYISPAFLAAYSSCPEVLLGKYSEAESNIMKLKSLETTVLHGVDVKIMKFHTDLKNKRFDRIVFNFPHAGFRGREDQVHMINSHKRLLRDFFCSALYLLIPYGEIHVRHKTGGPYDRWDLEQLASDSSLIIFEKEKFQITDYPGYNHKRGDGARCDQPFPLGPSCTFKLQIGDLKRWKKSSGNNATSTSFLGGSNVRPSGKLETDTRLLHLLPPVQARPWLHFTPPANTVRMPIPPQPYIFAQRQQPGPPLSLDGIVRALFHPQPMFSIAGPSLNAWRAPGSISSSMSRIACPNLLAPQEQPWHQRGSIAVQPGGDGCSYFEHQRCLQRDYEVRRKAMMPGAAGLSYSSAFLESVQRQEGPMECGVQRKATMPGAAGLNYSSAFLEQCRRDVQ</sequence>
<dbReference type="EMBL" id="AGNK02001153">
    <property type="status" value="NOT_ANNOTATED_CDS"/>
    <property type="molecule type" value="Genomic_DNA"/>
</dbReference>
<dbReference type="InterPro" id="IPR019446">
    <property type="entry name" value="BMT5-like"/>
</dbReference>
<reference evidence="3" key="2">
    <citation type="submission" date="2018-08" db="UniProtKB">
        <authorList>
            <consortium name="EnsemblPlants"/>
        </authorList>
    </citation>
    <scope>IDENTIFICATION</scope>
    <source>
        <strain evidence="3">Yugu1</strain>
    </source>
</reference>
<name>K4A2R6_SETIT</name>
<organism evidence="3 4">
    <name type="scientific">Setaria italica</name>
    <name type="common">Foxtail millet</name>
    <name type="synonym">Panicum italicum</name>
    <dbReference type="NCBI Taxonomy" id="4555"/>
    <lineage>
        <taxon>Eukaryota</taxon>
        <taxon>Viridiplantae</taxon>
        <taxon>Streptophyta</taxon>
        <taxon>Embryophyta</taxon>
        <taxon>Tracheophyta</taxon>
        <taxon>Spermatophyta</taxon>
        <taxon>Magnoliopsida</taxon>
        <taxon>Liliopsida</taxon>
        <taxon>Poales</taxon>
        <taxon>Poaceae</taxon>
        <taxon>PACMAD clade</taxon>
        <taxon>Panicoideae</taxon>
        <taxon>Panicodae</taxon>
        <taxon>Paniceae</taxon>
        <taxon>Cenchrinae</taxon>
        <taxon>Setaria</taxon>
    </lineage>
</organism>
<dbReference type="Proteomes" id="UP000004995">
    <property type="component" value="Unassembled WGS sequence"/>
</dbReference>
<dbReference type="HOGENOM" id="CLU_026753_1_0_1"/>
<feature type="domain" description="25S rRNA (uridine-N(3))-methyltransferase BMT5-like" evidence="2">
    <location>
        <begin position="168"/>
        <end position="301"/>
    </location>
</feature>
<dbReference type="PANTHER" id="PTHR11538">
    <property type="entry name" value="PHENYLALANYL-TRNA SYNTHETASE"/>
    <property type="match status" value="1"/>
</dbReference>
<protein>
    <recommendedName>
        <fullName evidence="2">25S rRNA (uridine-N(3))-methyltransferase BMT5-like domain-containing protein</fullName>
    </recommendedName>
</protein>
<feature type="region of interest" description="Disordered" evidence="1">
    <location>
        <begin position="1"/>
        <end position="53"/>
    </location>
</feature>
<dbReference type="PANTHER" id="PTHR11538:SF100">
    <property type="entry name" value="25S RRNA (URIDINE-N(3))-METHYLTRANSFERASE BMT5-LIKE DOMAIN-CONTAINING PROTEIN"/>
    <property type="match status" value="1"/>
</dbReference>
<dbReference type="Gramene" id="KQL24963">
    <property type="protein sequence ID" value="KQL24963"/>
    <property type="gene ID" value="SETIT_033168mg"/>
</dbReference>
<evidence type="ECO:0000313" key="3">
    <source>
        <dbReference type="EnsemblPlants" id="KQL24963"/>
    </source>
</evidence>
<evidence type="ECO:0000256" key="1">
    <source>
        <dbReference type="SAM" id="MobiDB-lite"/>
    </source>
</evidence>
<dbReference type="GO" id="GO:0070042">
    <property type="term" value="F:rRNA (uridine-N3-)-methyltransferase activity"/>
    <property type="evidence" value="ECO:0000318"/>
    <property type="project" value="GO_Central"/>
</dbReference>
<dbReference type="AlphaFoldDB" id="K4A2R6"/>
<feature type="compositionally biased region" description="Acidic residues" evidence="1">
    <location>
        <begin position="73"/>
        <end position="88"/>
    </location>
</feature>
<feature type="domain" description="25S rRNA (uridine-N(3))-methyltransferase BMT5-like" evidence="2">
    <location>
        <begin position="102"/>
        <end position="134"/>
    </location>
</feature>
<dbReference type="GO" id="GO:0005737">
    <property type="term" value="C:cytoplasm"/>
    <property type="evidence" value="ECO:0000318"/>
    <property type="project" value="GO_Central"/>
</dbReference>
<evidence type="ECO:0000259" key="2">
    <source>
        <dbReference type="Pfam" id="PF10354"/>
    </source>
</evidence>
<reference evidence="4" key="1">
    <citation type="journal article" date="2012" name="Nat. Biotechnol.">
        <title>Reference genome sequence of the model plant Setaria.</title>
        <authorList>
            <person name="Bennetzen J.L."/>
            <person name="Schmutz J."/>
            <person name="Wang H."/>
            <person name="Percifield R."/>
            <person name="Hawkins J."/>
            <person name="Pontaroli A.C."/>
            <person name="Estep M."/>
            <person name="Feng L."/>
            <person name="Vaughn J.N."/>
            <person name="Grimwood J."/>
            <person name="Jenkins J."/>
            <person name="Barry K."/>
            <person name="Lindquist E."/>
            <person name="Hellsten U."/>
            <person name="Deshpande S."/>
            <person name="Wang X."/>
            <person name="Wu X."/>
            <person name="Mitros T."/>
            <person name="Triplett J."/>
            <person name="Yang X."/>
            <person name="Ye C.Y."/>
            <person name="Mauro-Herrera M."/>
            <person name="Wang L."/>
            <person name="Li P."/>
            <person name="Sharma M."/>
            <person name="Sharma R."/>
            <person name="Ronald P.C."/>
            <person name="Panaud O."/>
            <person name="Kellogg E.A."/>
            <person name="Brutnell T.P."/>
            <person name="Doust A.N."/>
            <person name="Tuskan G.A."/>
            <person name="Rokhsar D."/>
            <person name="Devos K.M."/>
        </authorList>
    </citation>
    <scope>NUCLEOTIDE SEQUENCE [LARGE SCALE GENOMIC DNA]</scope>
    <source>
        <strain evidence="4">cv. Yugu1</strain>
    </source>
</reference>
<dbReference type="GO" id="GO:0070475">
    <property type="term" value="P:rRNA base methylation"/>
    <property type="evidence" value="ECO:0000318"/>
    <property type="project" value="GO_Central"/>
</dbReference>
<dbReference type="Pfam" id="PF10354">
    <property type="entry name" value="BMT5-like"/>
    <property type="match status" value="2"/>
</dbReference>
<dbReference type="InParanoid" id="K4A2R6"/>
<evidence type="ECO:0000313" key="4">
    <source>
        <dbReference type="Proteomes" id="UP000004995"/>
    </source>
</evidence>
<accession>K4A2R6</accession>
<dbReference type="OMA" id="KAMMPGA"/>
<feature type="region of interest" description="Disordered" evidence="1">
    <location>
        <begin position="67"/>
        <end position="88"/>
    </location>
</feature>
<proteinExistence type="predicted"/>
<feature type="compositionally biased region" description="Basic and acidic residues" evidence="1">
    <location>
        <begin position="36"/>
        <end position="48"/>
    </location>
</feature>
<dbReference type="eggNOG" id="KOG4174">
    <property type="taxonomic scope" value="Eukaryota"/>
</dbReference>